<comment type="catalytic activity">
    <reaction evidence="18">
        <text>(2E)-hexenoyl-CoA + NADPH + H(+) = hexanoyl-CoA + NADP(+)</text>
        <dbReference type="Rhea" id="RHEA:44956"/>
        <dbReference type="ChEBI" id="CHEBI:15378"/>
        <dbReference type="ChEBI" id="CHEBI:57783"/>
        <dbReference type="ChEBI" id="CHEBI:58349"/>
        <dbReference type="ChEBI" id="CHEBI:62077"/>
        <dbReference type="ChEBI" id="CHEBI:62620"/>
    </reaction>
    <physiologicalReaction direction="left-to-right" evidence="18">
        <dbReference type="Rhea" id="RHEA:44957"/>
    </physiologicalReaction>
</comment>
<gene>
    <name evidence="23" type="ORF">HGR00_13585</name>
</gene>
<feature type="domain" description="Ketoreductase" evidence="22">
    <location>
        <begin position="14"/>
        <end position="155"/>
    </location>
</feature>
<dbReference type="FunFam" id="3.40.50.720:FF:000084">
    <property type="entry name" value="Short-chain dehydrogenase reductase"/>
    <property type="match status" value="1"/>
</dbReference>
<keyword evidence="8" id="KW-0560">Oxidoreductase</keyword>
<dbReference type="EMBL" id="JABBZM010000011">
    <property type="protein sequence ID" value="NMV38944.1"/>
    <property type="molecule type" value="Genomic_DNA"/>
</dbReference>
<organism evidence="23 24">
    <name type="scientific">Ralstonia insidiosa</name>
    <dbReference type="NCBI Taxonomy" id="190721"/>
    <lineage>
        <taxon>Bacteria</taxon>
        <taxon>Pseudomonadati</taxon>
        <taxon>Pseudomonadota</taxon>
        <taxon>Betaproteobacteria</taxon>
        <taxon>Burkholderiales</taxon>
        <taxon>Burkholderiaceae</taxon>
        <taxon>Ralstonia</taxon>
    </lineage>
</organism>
<dbReference type="GO" id="GO:0019166">
    <property type="term" value="F:trans-2-enoyl-CoA reductase (NADPH) activity"/>
    <property type="evidence" value="ECO:0007669"/>
    <property type="project" value="UniProtKB-EC"/>
</dbReference>
<dbReference type="InterPro" id="IPR057326">
    <property type="entry name" value="KR_dom"/>
</dbReference>
<dbReference type="RefSeq" id="WP_169340392.1">
    <property type="nucleotide sequence ID" value="NZ_JABBZM010000011.1"/>
</dbReference>
<evidence type="ECO:0000256" key="13">
    <source>
        <dbReference type="ARBA" id="ARBA00038622"/>
    </source>
</evidence>
<comment type="caution">
    <text evidence="23">The sequence shown here is derived from an EMBL/GenBank/DDBJ whole genome shotgun (WGS) entry which is preliminary data.</text>
</comment>
<evidence type="ECO:0000256" key="5">
    <source>
        <dbReference type="ARBA" id="ARBA00022553"/>
    </source>
</evidence>
<keyword evidence="5" id="KW-0597">Phosphoprotein</keyword>
<comment type="subcellular location">
    <subcellularLocation>
        <location evidence="1">Peroxisome</location>
    </subcellularLocation>
</comment>
<evidence type="ECO:0000256" key="6">
    <source>
        <dbReference type="ARBA" id="ARBA00022832"/>
    </source>
</evidence>
<keyword evidence="6" id="KW-0276">Fatty acid metabolism</keyword>
<evidence type="ECO:0000256" key="4">
    <source>
        <dbReference type="ARBA" id="ARBA00022516"/>
    </source>
</evidence>
<comment type="catalytic activity">
    <reaction evidence="21">
        <text>(2E)-octenoyl-CoA + NADPH + H(+) = octanoyl-CoA + NADP(+)</text>
        <dbReference type="Rhea" id="RHEA:44952"/>
        <dbReference type="ChEBI" id="CHEBI:15378"/>
        <dbReference type="ChEBI" id="CHEBI:57386"/>
        <dbReference type="ChEBI" id="CHEBI:57783"/>
        <dbReference type="ChEBI" id="CHEBI:58349"/>
        <dbReference type="ChEBI" id="CHEBI:62242"/>
    </reaction>
    <physiologicalReaction direction="left-to-right" evidence="21">
        <dbReference type="Rhea" id="RHEA:44953"/>
    </physiologicalReaction>
</comment>
<comment type="catalytic activity">
    <reaction evidence="17">
        <text>(2E)-tetradecenoyl-CoA + NADPH + H(+) = tetradecanoyl-CoA + NADP(+)</text>
        <dbReference type="Rhea" id="RHEA:44968"/>
        <dbReference type="ChEBI" id="CHEBI:15378"/>
        <dbReference type="ChEBI" id="CHEBI:57385"/>
        <dbReference type="ChEBI" id="CHEBI:57783"/>
        <dbReference type="ChEBI" id="CHEBI:58349"/>
        <dbReference type="ChEBI" id="CHEBI:61405"/>
    </reaction>
    <physiologicalReaction direction="left-to-right" evidence="17">
        <dbReference type="Rhea" id="RHEA:44969"/>
    </physiologicalReaction>
</comment>
<comment type="similarity">
    <text evidence="3">Belongs to the short-chain dehydrogenases/reductases (SDR) family.</text>
</comment>
<evidence type="ECO:0000256" key="11">
    <source>
        <dbReference type="ARBA" id="ARBA00023160"/>
    </source>
</evidence>
<keyword evidence="9" id="KW-0443">Lipid metabolism</keyword>
<name>A0A848P2S2_9RALS</name>
<keyword evidence="10" id="KW-0576">Peroxisome</keyword>
<evidence type="ECO:0000256" key="20">
    <source>
        <dbReference type="ARBA" id="ARBA00049386"/>
    </source>
</evidence>
<sequence>MYRSVFRPGLFLGQVAVVTGGGSGIGRCTAHELASLGAAVALVGRSAEKLAAVRTEIVEAGGTAHAYVCNIRDEAAVQATIAQILGEHGRIDALVNNAGGQFPSPLKDISVKGWEAVVQTNLTGGFLMARECLNQAMQQRGGAIVNIVADMWGGMPNMGHSGAARAGMVNFTETAAFEWAQYGVRVNAVAPGYVASSGMDAYPPWMAETIRSMPRTVPAGRFATEAEVSSAIVYLLSEAAAFITGTTLRVDGGRPNVRPGTPMPAPRHGAEPFNGFHLAVTPKVLQDKAEGDSNASA</sequence>
<evidence type="ECO:0000256" key="7">
    <source>
        <dbReference type="ARBA" id="ARBA00022857"/>
    </source>
</evidence>
<evidence type="ECO:0000259" key="22">
    <source>
        <dbReference type="SMART" id="SM00822"/>
    </source>
</evidence>
<evidence type="ECO:0000256" key="15">
    <source>
        <dbReference type="ARBA" id="ARBA00041063"/>
    </source>
</evidence>
<dbReference type="PRINTS" id="PR00081">
    <property type="entry name" value="GDHRDH"/>
</dbReference>
<dbReference type="PANTHER" id="PTHR24317:SF7">
    <property type="entry name" value="PEROXISOMAL TRANS-2-ENOYL-COA REDUCTASE"/>
    <property type="match status" value="1"/>
</dbReference>
<keyword evidence="4" id="KW-0444">Lipid biosynthesis</keyword>
<comment type="subunit">
    <text evidence="13">Interacts with PEX5, probably required to target it into peroxisomes.</text>
</comment>
<evidence type="ECO:0000256" key="19">
    <source>
        <dbReference type="ARBA" id="ARBA00049251"/>
    </source>
</evidence>
<evidence type="ECO:0000256" key="1">
    <source>
        <dbReference type="ARBA" id="ARBA00004275"/>
    </source>
</evidence>
<evidence type="ECO:0000256" key="2">
    <source>
        <dbReference type="ARBA" id="ARBA00005189"/>
    </source>
</evidence>
<keyword evidence="11" id="KW-0275">Fatty acid biosynthesis</keyword>
<evidence type="ECO:0000256" key="10">
    <source>
        <dbReference type="ARBA" id="ARBA00023140"/>
    </source>
</evidence>
<evidence type="ECO:0000256" key="9">
    <source>
        <dbReference type="ARBA" id="ARBA00023098"/>
    </source>
</evidence>
<dbReference type="Gene3D" id="3.40.50.720">
    <property type="entry name" value="NAD(P)-binding Rossmann-like Domain"/>
    <property type="match status" value="1"/>
</dbReference>
<evidence type="ECO:0000313" key="23">
    <source>
        <dbReference type="EMBL" id="NMV38944.1"/>
    </source>
</evidence>
<dbReference type="SMART" id="SM00822">
    <property type="entry name" value="PKS_KR"/>
    <property type="match status" value="1"/>
</dbReference>
<comment type="catalytic activity">
    <reaction evidence="19">
        <text>a (2E)-enoyl-CoA + NADPH + H(+) = a 2,3-saturated acyl-CoA + NADP(+)</text>
        <dbReference type="Rhea" id="RHEA:33763"/>
        <dbReference type="ChEBI" id="CHEBI:15378"/>
        <dbReference type="ChEBI" id="CHEBI:57783"/>
        <dbReference type="ChEBI" id="CHEBI:58349"/>
        <dbReference type="ChEBI" id="CHEBI:58856"/>
        <dbReference type="ChEBI" id="CHEBI:65111"/>
        <dbReference type="EC" id="1.3.1.38"/>
    </reaction>
    <physiologicalReaction direction="left-to-right" evidence="19">
        <dbReference type="Rhea" id="RHEA:33764"/>
    </physiologicalReaction>
</comment>
<evidence type="ECO:0000256" key="21">
    <source>
        <dbReference type="ARBA" id="ARBA00049559"/>
    </source>
</evidence>
<evidence type="ECO:0000256" key="18">
    <source>
        <dbReference type="ARBA" id="ARBA00049108"/>
    </source>
</evidence>
<comment type="function">
    <text evidence="12">Participates in chain elongation of fatty acids. Catalyzes the reduction of trans-2-enoyl-CoAs of varying chain lengths from 6:1 to 16:1, having maximum activity with 10:1 CoA. Has no 2,4-dienoyl-CoA reductase activity.</text>
</comment>
<dbReference type="EC" id="1.3.1.38" evidence="14"/>
<dbReference type="AlphaFoldDB" id="A0A848P2S2"/>
<dbReference type="PRINTS" id="PR00080">
    <property type="entry name" value="SDRFAMILY"/>
</dbReference>
<dbReference type="InterPro" id="IPR002347">
    <property type="entry name" value="SDR_fam"/>
</dbReference>
<protein>
    <recommendedName>
        <fullName evidence="15">Peroxisomal trans-2-enoyl-CoA reductase</fullName>
        <ecNumber evidence="14">1.3.1.38</ecNumber>
    </recommendedName>
</protein>
<evidence type="ECO:0000256" key="3">
    <source>
        <dbReference type="ARBA" id="ARBA00006484"/>
    </source>
</evidence>
<evidence type="ECO:0000256" key="17">
    <source>
        <dbReference type="ARBA" id="ARBA00048686"/>
    </source>
</evidence>
<dbReference type="Proteomes" id="UP000575469">
    <property type="component" value="Unassembled WGS sequence"/>
</dbReference>
<evidence type="ECO:0000256" key="12">
    <source>
        <dbReference type="ARBA" id="ARBA00037124"/>
    </source>
</evidence>
<evidence type="ECO:0000313" key="24">
    <source>
        <dbReference type="Proteomes" id="UP000575469"/>
    </source>
</evidence>
<evidence type="ECO:0000256" key="8">
    <source>
        <dbReference type="ARBA" id="ARBA00023002"/>
    </source>
</evidence>
<reference evidence="23 24" key="1">
    <citation type="submission" date="2020-04" db="EMBL/GenBank/DDBJ databases">
        <title>Ralstonia insidiosa genome sequencing and assembly.</title>
        <authorList>
            <person name="Martins R.C.R."/>
            <person name="Perdigao-Neto L.V."/>
            <person name="Levin A.S.S."/>
            <person name="Costa S.F."/>
        </authorList>
    </citation>
    <scope>NUCLEOTIDE SEQUENCE [LARGE SCALE GENOMIC DNA]</scope>
    <source>
        <strain evidence="23 24">5047</strain>
    </source>
</reference>
<comment type="catalytic activity">
    <reaction evidence="20">
        <text>(2E)-decenoyl-CoA + NADPH + H(+) = decanoyl-CoA + NADP(+)</text>
        <dbReference type="Rhea" id="RHEA:44960"/>
        <dbReference type="ChEBI" id="CHEBI:15378"/>
        <dbReference type="ChEBI" id="CHEBI:57783"/>
        <dbReference type="ChEBI" id="CHEBI:58349"/>
        <dbReference type="ChEBI" id="CHEBI:61406"/>
        <dbReference type="ChEBI" id="CHEBI:61430"/>
    </reaction>
    <physiologicalReaction direction="left-to-right" evidence="20">
        <dbReference type="Rhea" id="RHEA:44961"/>
    </physiologicalReaction>
</comment>
<dbReference type="GO" id="GO:0006633">
    <property type="term" value="P:fatty acid biosynthetic process"/>
    <property type="evidence" value="ECO:0007669"/>
    <property type="project" value="UniProtKB-KW"/>
</dbReference>
<accession>A0A848P2S2</accession>
<proteinExistence type="inferred from homology"/>
<comment type="catalytic activity">
    <reaction evidence="16">
        <text>(2E)-dodecenoyl-CoA + NADPH + H(+) = dodecanoyl-CoA + NADP(+)</text>
        <dbReference type="Rhea" id="RHEA:44964"/>
        <dbReference type="ChEBI" id="CHEBI:15378"/>
        <dbReference type="ChEBI" id="CHEBI:57330"/>
        <dbReference type="ChEBI" id="CHEBI:57375"/>
        <dbReference type="ChEBI" id="CHEBI:57783"/>
        <dbReference type="ChEBI" id="CHEBI:58349"/>
    </reaction>
    <physiologicalReaction direction="left-to-right" evidence="16">
        <dbReference type="Rhea" id="RHEA:44965"/>
    </physiologicalReaction>
</comment>
<keyword evidence="7" id="KW-0521">NADP</keyword>
<dbReference type="InterPro" id="IPR052388">
    <property type="entry name" value="Peroxisomal_t2-enoyl-CoA_red"/>
</dbReference>
<evidence type="ECO:0000256" key="16">
    <source>
        <dbReference type="ARBA" id="ARBA00047570"/>
    </source>
</evidence>
<dbReference type="SUPFAM" id="SSF51735">
    <property type="entry name" value="NAD(P)-binding Rossmann-fold domains"/>
    <property type="match status" value="1"/>
</dbReference>
<evidence type="ECO:0000256" key="14">
    <source>
        <dbReference type="ARBA" id="ARBA00038849"/>
    </source>
</evidence>
<comment type="pathway">
    <text evidence="2">Lipid metabolism.</text>
</comment>
<dbReference type="InterPro" id="IPR036291">
    <property type="entry name" value="NAD(P)-bd_dom_sf"/>
</dbReference>
<dbReference type="Pfam" id="PF13561">
    <property type="entry name" value="adh_short_C2"/>
    <property type="match status" value="1"/>
</dbReference>
<dbReference type="PANTHER" id="PTHR24317">
    <property type="entry name" value="PEROXISOMAL TRANS-2-ENOYL-COA REDUCTASE"/>
    <property type="match status" value="1"/>
</dbReference>